<dbReference type="InterPro" id="IPR025716">
    <property type="entry name" value="Post-transcriptional_regulator"/>
</dbReference>
<name>A0A679FHB8_9BACL</name>
<protein>
    <recommendedName>
        <fullName evidence="3">Transcriptional regulator</fullName>
    </recommendedName>
</protein>
<proteinExistence type="predicted"/>
<evidence type="ECO:0008006" key="3">
    <source>
        <dbReference type="Google" id="ProtNLM"/>
    </source>
</evidence>
<dbReference type="AlphaFoldDB" id="A0A679FHB8"/>
<gene>
    <name evidence="1" type="ORF">GsuE55_02910</name>
</gene>
<dbReference type="RefSeq" id="WP_033018077.1">
    <property type="nucleotide sequence ID" value="NZ_AP022557.1"/>
</dbReference>
<accession>A0A679FHB8</accession>
<evidence type="ECO:0000313" key="2">
    <source>
        <dbReference type="Proteomes" id="UP000501421"/>
    </source>
</evidence>
<keyword evidence="2" id="KW-1185">Reference proteome</keyword>
<evidence type="ECO:0000313" key="1">
    <source>
        <dbReference type="EMBL" id="BBW95458.1"/>
    </source>
</evidence>
<dbReference type="Proteomes" id="UP000501421">
    <property type="component" value="Chromosome"/>
</dbReference>
<organism evidence="1 2">
    <name type="scientific">Geobacillus subterraneus</name>
    <dbReference type="NCBI Taxonomy" id="129338"/>
    <lineage>
        <taxon>Bacteria</taxon>
        <taxon>Bacillati</taxon>
        <taxon>Bacillota</taxon>
        <taxon>Bacilli</taxon>
        <taxon>Bacillales</taxon>
        <taxon>Anoxybacillaceae</taxon>
        <taxon>Geobacillus</taxon>
    </lineage>
</organism>
<reference evidence="2" key="1">
    <citation type="journal article" date="2020" name="Microbiol. Resour. Announc.">
        <title>Complete Genome Sequence of Geobacillus sp. Strain E55-1, Isolated from Mine Geyser in Japan.</title>
        <authorList>
            <person name="Miyazaki K."/>
            <person name="Hase E."/>
            <person name="Tokito N."/>
        </authorList>
    </citation>
    <scope>NUCLEOTIDE SEQUENCE [LARGE SCALE GENOMIC DNA]</scope>
    <source>
        <strain evidence="2">E55-1</strain>
    </source>
</reference>
<sequence>MEEKQRWREQLLPALECKYEEFRLLGYKHVTIDGLWECLWTRKWKGELADQKLHELVSDILSLSPGEYMAFVTRQSYQQAAGGDELERVLKELL</sequence>
<dbReference type="Pfam" id="PF13797">
    <property type="entry name" value="Post_transc_reg"/>
    <property type="match status" value="1"/>
</dbReference>
<dbReference type="EMBL" id="AP022557">
    <property type="protein sequence ID" value="BBW95458.1"/>
    <property type="molecule type" value="Genomic_DNA"/>
</dbReference>